<dbReference type="PROSITE" id="PS51257">
    <property type="entry name" value="PROKAR_LIPOPROTEIN"/>
    <property type="match status" value="1"/>
</dbReference>
<dbReference type="Proteomes" id="UP000069241">
    <property type="component" value="Chromosome"/>
</dbReference>
<evidence type="ECO:0000256" key="1">
    <source>
        <dbReference type="SAM" id="SignalP"/>
    </source>
</evidence>
<keyword evidence="3" id="KW-1185">Reference proteome</keyword>
<dbReference type="AlphaFoldDB" id="A0A120KLQ0"/>
<gene>
    <name evidence="2" type="ORF">AXF13_01815</name>
</gene>
<evidence type="ECO:0000313" key="2">
    <source>
        <dbReference type="EMBL" id="AMD88954.1"/>
    </source>
</evidence>
<evidence type="ECO:0000313" key="3">
    <source>
        <dbReference type="Proteomes" id="UP000069241"/>
    </source>
</evidence>
<evidence type="ECO:0008006" key="4">
    <source>
        <dbReference type="Google" id="ProtNLM"/>
    </source>
</evidence>
<keyword evidence="1" id="KW-0732">Signal</keyword>
<sequence length="736" mass="76940">MPLRTRPSASSRAGRSAGLSVLLSAVMACCLASCLACCLAACTPSKHAARPASGATAAQAASNGLPRADPGYLQWLERQSMLGAAPELTAQVSGTERIWRNSSTARRLPVLLGAAPNWFALNPYTVSTGQPVFRALAGGAGAGFPDALPQAGLNGLFVSPTGERGDLWNKHNQSSPGGENVASLRFDPALGSDADFEKLAQRLEPLQIQMGGELPPAATGLGPDFILQARRAARFDGIYAMIAVPQKDWDLLPRLPDEWECLPLRPEAVAQLAQRGLLPDALVRDSLPWATPGGWAATGEVRGADGRIRRWVYRYSGDALRPVLLWQDPSGQARRIFSAAIIRHTGLQQQTLTGLRLEALMGLDVPAGAAEDAAAAQAAHPGAGDATRFARLTPGLDALDEAAREVHRYGGWAMQDDVLPPSLTPVVLAGAVDFSRDSITPAAAAYALLSGDAAPLAALLRASQASGVDQSRLARGLHDWQAVDWRPLLDLPQGRELIRKAQRLAGAPPEAMQLWTTPASLAARALGLKTAEASASAADGSGKSAALREACLLLLGWRVGLPGLSFVSPQDLSGALDLSRSTADLPASLGLTPLWGGNPGGVAPDAPSAFGALEQQWADRQSFLHSMARLLRARRDAGLAEGKLLAVFSGPPGCVAVLSALPSGGCWLLAANFSAEKRIFPLALPAGITARTVRDIGGGQDLSSTLTRNGHGLELELDGRHSRHVLLDGPAAGLGR</sequence>
<dbReference type="RefSeq" id="WP_062251428.1">
    <property type="nucleotide sequence ID" value="NZ_CP014229.1"/>
</dbReference>
<organism evidence="2 3">
    <name type="scientific">Desulfovibrio fairfieldensis</name>
    <dbReference type="NCBI Taxonomy" id="44742"/>
    <lineage>
        <taxon>Bacteria</taxon>
        <taxon>Pseudomonadati</taxon>
        <taxon>Thermodesulfobacteriota</taxon>
        <taxon>Desulfovibrionia</taxon>
        <taxon>Desulfovibrionales</taxon>
        <taxon>Desulfovibrionaceae</taxon>
        <taxon>Desulfovibrio</taxon>
    </lineage>
</organism>
<proteinExistence type="predicted"/>
<accession>A0A120KLQ0</accession>
<name>A0A120KLQ0_9BACT</name>
<dbReference type="KEGG" id="dfi:AXF13_01815"/>
<feature type="signal peptide" evidence="1">
    <location>
        <begin position="1"/>
        <end position="48"/>
    </location>
</feature>
<protein>
    <recommendedName>
        <fullName evidence="4">Trehalose synthase</fullName>
    </recommendedName>
</protein>
<feature type="chain" id="PRO_5007167221" description="Trehalose synthase" evidence="1">
    <location>
        <begin position="49"/>
        <end position="736"/>
    </location>
</feature>
<reference evidence="3" key="1">
    <citation type="submission" date="2016-02" db="EMBL/GenBank/DDBJ databases">
        <authorList>
            <person name="Holder M.E."/>
            <person name="Ajami N.J."/>
            <person name="Petrosino J.F."/>
        </authorList>
    </citation>
    <scope>NUCLEOTIDE SEQUENCE [LARGE SCALE GENOMIC DNA]</scope>
    <source>
        <strain evidence="3">CCUG 45958</strain>
    </source>
</reference>
<dbReference type="STRING" id="44742.AXF13_01815"/>
<dbReference type="EMBL" id="CP014229">
    <property type="protein sequence ID" value="AMD88954.1"/>
    <property type="molecule type" value="Genomic_DNA"/>
</dbReference>